<dbReference type="OrthoDB" id="9956384at2"/>
<dbReference type="PATRIC" id="fig|29422.6.peg.1437"/>
<accession>A0A0W0SMM7</accession>
<protein>
    <recommendedName>
        <fullName evidence="2">F-box domain-containing protein</fullName>
    </recommendedName>
</protein>
<organism evidence="3 4">
    <name type="scientific">Legionella brunensis</name>
    <dbReference type="NCBI Taxonomy" id="29422"/>
    <lineage>
        <taxon>Bacteria</taxon>
        <taxon>Pseudomonadati</taxon>
        <taxon>Pseudomonadota</taxon>
        <taxon>Gammaproteobacteria</taxon>
        <taxon>Legionellales</taxon>
        <taxon>Legionellaceae</taxon>
        <taxon>Legionella</taxon>
    </lineage>
</organism>
<dbReference type="PROSITE" id="PS50181">
    <property type="entry name" value="FBOX"/>
    <property type="match status" value="1"/>
</dbReference>
<sequence length="339" mass="38426">MIERLPDELINQLQPLLDMPSLKSLSQVNKRFFKLSHAEKLARMIKAFEEAFQQLKNDINIINLTLNGQLEYLGNFRYHFVLVNLNGISTSDDEIVKKVVQLTHNAAVLRLEIIRTNLYVETFIAVDDLIRKTWGKFLAGFSTFIPSNLILPEELALKIDALPKKPVAPVVIYLGASPSSSRNELKGLYMFLDASTPSLVLSKLNGDGTTMPQRFGSPPMATREAHIKALENPIPSFLKLAKSELKTIDQLLAVLNTIKESKQYQKHIQFEWEIGDIGEDPLADLFEDYYRGIYPQEHPLEVGSIIKFINHTLENHPNLELVYAPEEIEKNSILSCSII</sequence>
<dbReference type="RefSeq" id="WP_058441440.1">
    <property type="nucleotide sequence ID" value="NZ_CAAAHU010000023.1"/>
</dbReference>
<dbReference type="EMBL" id="LNXV01000009">
    <property type="protein sequence ID" value="KTC84489.1"/>
    <property type="molecule type" value="Genomic_DNA"/>
</dbReference>
<dbReference type="SUPFAM" id="SSF81383">
    <property type="entry name" value="F-box domain"/>
    <property type="match status" value="1"/>
</dbReference>
<name>A0A0W0SMM7_9GAMM</name>
<feature type="coiled-coil region" evidence="1">
    <location>
        <begin position="38"/>
        <end position="65"/>
    </location>
</feature>
<dbReference type="Proteomes" id="UP000054742">
    <property type="component" value="Unassembled WGS sequence"/>
</dbReference>
<keyword evidence="4" id="KW-1185">Reference proteome</keyword>
<dbReference type="AlphaFoldDB" id="A0A0W0SMM7"/>
<evidence type="ECO:0000313" key="3">
    <source>
        <dbReference type="EMBL" id="KTC84489.1"/>
    </source>
</evidence>
<reference evidence="3 4" key="1">
    <citation type="submission" date="2015-11" db="EMBL/GenBank/DDBJ databases">
        <title>Genomic analysis of 38 Legionella species identifies large and diverse effector repertoires.</title>
        <authorList>
            <person name="Burstein D."/>
            <person name="Amaro F."/>
            <person name="Zusman T."/>
            <person name="Lifshitz Z."/>
            <person name="Cohen O."/>
            <person name="Gilbert J.A."/>
            <person name="Pupko T."/>
            <person name="Shuman H.A."/>
            <person name="Segal G."/>
        </authorList>
    </citation>
    <scope>NUCLEOTIDE SEQUENCE [LARGE SCALE GENOMIC DNA]</scope>
    <source>
        <strain evidence="3 4">ATCC 43878</strain>
    </source>
</reference>
<feature type="domain" description="F-box" evidence="2">
    <location>
        <begin position="1"/>
        <end position="45"/>
    </location>
</feature>
<dbReference type="InterPro" id="IPR036047">
    <property type="entry name" value="F-box-like_dom_sf"/>
</dbReference>
<dbReference type="InterPro" id="IPR001810">
    <property type="entry name" value="F-box_dom"/>
</dbReference>
<comment type="caution">
    <text evidence="3">The sequence shown here is derived from an EMBL/GenBank/DDBJ whole genome shotgun (WGS) entry which is preliminary data.</text>
</comment>
<keyword evidence="1" id="KW-0175">Coiled coil</keyword>
<evidence type="ECO:0000256" key="1">
    <source>
        <dbReference type="SAM" id="Coils"/>
    </source>
</evidence>
<evidence type="ECO:0000259" key="2">
    <source>
        <dbReference type="PROSITE" id="PS50181"/>
    </source>
</evidence>
<gene>
    <name evidence="3" type="ORF">Lbru_1357</name>
</gene>
<evidence type="ECO:0000313" key="4">
    <source>
        <dbReference type="Proteomes" id="UP000054742"/>
    </source>
</evidence>
<proteinExistence type="predicted"/>